<evidence type="ECO:0000259" key="3">
    <source>
        <dbReference type="Pfam" id="PF25967"/>
    </source>
</evidence>
<feature type="domain" description="YknX-like beta-barrel" evidence="4">
    <location>
        <begin position="96"/>
        <end position="173"/>
    </location>
</feature>
<dbReference type="PANTHER" id="PTHR32347:SF14">
    <property type="entry name" value="EFFLUX SYSTEM COMPONENT YKNX-RELATED"/>
    <property type="match status" value="1"/>
</dbReference>
<comment type="subcellular location">
    <subcellularLocation>
        <location evidence="1">Cell envelope</location>
    </subcellularLocation>
</comment>
<dbReference type="AlphaFoldDB" id="A0A7X6SV27"/>
<dbReference type="Pfam" id="PF25967">
    <property type="entry name" value="RND-MFP_C"/>
    <property type="match status" value="1"/>
</dbReference>
<dbReference type="InterPro" id="IPR058636">
    <property type="entry name" value="Beta-barrel_YknX"/>
</dbReference>
<sequence>MAQAFEAKKEAAVALEVARLAVNQQLTTNAEAVDHAWRSMQAAQSATGQSVSRLQVDVAAREARAPLSGIVVAVGAEEGKAAAGPLVTVADPERLVLRATVNKVDSGKVSVGDEVTFTTPTTGGREYRGRVLTVSTVAEPPADPTARDTKPAFPVEIEVTGDVEGLRIGGTAKARITTDKVEGALAVPRDALTEDDKGQPAVLVLRPRDKEHVVELVPVTPGVTTDFEVTVTGLQAGDLVLNQAATHRNAVGEVVHVEEKQ</sequence>
<evidence type="ECO:0000256" key="1">
    <source>
        <dbReference type="ARBA" id="ARBA00004196"/>
    </source>
</evidence>
<dbReference type="Proteomes" id="UP000557899">
    <property type="component" value="Unassembled WGS sequence"/>
</dbReference>
<dbReference type="Pfam" id="PF25990">
    <property type="entry name" value="Beta-barrel_YknX"/>
    <property type="match status" value="1"/>
</dbReference>
<reference evidence="5 6" key="1">
    <citation type="journal article" date="2020" name="Biotechnol. Biofuels">
        <title>New insights from the biogas microbiome by comprehensive genome-resolved metagenomics of nearly 1600 species originating from multiple anaerobic digesters.</title>
        <authorList>
            <person name="Campanaro S."/>
            <person name="Treu L."/>
            <person name="Rodriguez-R L.M."/>
            <person name="Kovalovszki A."/>
            <person name="Ziels R.M."/>
            <person name="Maus I."/>
            <person name="Zhu X."/>
            <person name="Kougias P.G."/>
            <person name="Basile A."/>
            <person name="Luo G."/>
            <person name="Schluter A."/>
            <person name="Konstantinidis K.T."/>
            <person name="Angelidaki I."/>
        </authorList>
    </citation>
    <scope>NUCLEOTIDE SEQUENCE [LARGE SCALE GENOMIC DNA]</scope>
    <source>
        <strain evidence="5">AS15tlH2ME_198</strain>
    </source>
</reference>
<gene>
    <name evidence="5" type="ORF">GX859_05520</name>
</gene>
<dbReference type="EMBL" id="JAAZHI010000117">
    <property type="protein sequence ID" value="NLA55743.1"/>
    <property type="molecule type" value="Genomic_DNA"/>
</dbReference>
<dbReference type="PANTHER" id="PTHR32347">
    <property type="entry name" value="EFFLUX SYSTEM COMPONENT YKNX-RELATED"/>
    <property type="match status" value="1"/>
</dbReference>
<dbReference type="InterPro" id="IPR058627">
    <property type="entry name" value="MdtA-like_C"/>
</dbReference>
<organism evidence="5 6">
    <name type="scientific">Corynebacterium humireducens</name>
    <dbReference type="NCBI Taxonomy" id="1223514"/>
    <lineage>
        <taxon>Bacteria</taxon>
        <taxon>Bacillati</taxon>
        <taxon>Actinomycetota</taxon>
        <taxon>Actinomycetes</taxon>
        <taxon>Mycobacteriales</taxon>
        <taxon>Corynebacteriaceae</taxon>
        <taxon>Corynebacterium</taxon>
    </lineage>
</organism>
<comment type="caution">
    <text evidence="5">The sequence shown here is derived from an EMBL/GenBank/DDBJ whole genome shotgun (WGS) entry which is preliminary data.</text>
</comment>
<evidence type="ECO:0000313" key="6">
    <source>
        <dbReference type="Proteomes" id="UP000557899"/>
    </source>
</evidence>
<dbReference type="Gene3D" id="2.40.30.170">
    <property type="match status" value="1"/>
</dbReference>
<name>A0A7X6SV27_9CORY</name>
<protein>
    <submittedName>
        <fullName evidence="5">HlyD family efflux transporter periplasmic adaptor subunit</fullName>
    </submittedName>
</protein>
<evidence type="ECO:0000313" key="5">
    <source>
        <dbReference type="EMBL" id="NLA55743.1"/>
    </source>
</evidence>
<proteinExistence type="predicted"/>
<accession>A0A7X6SV27</accession>
<feature type="domain" description="Multidrug resistance protein MdtA-like C-terminal permuted SH3" evidence="3">
    <location>
        <begin position="184"/>
        <end position="240"/>
    </location>
</feature>
<dbReference type="InterPro" id="IPR050465">
    <property type="entry name" value="UPF0194_transport"/>
</dbReference>
<dbReference type="GO" id="GO:0030313">
    <property type="term" value="C:cell envelope"/>
    <property type="evidence" value="ECO:0007669"/>
    <property type="project" value="UniProtKB-SubCell"/>
</dbReference>
<evidence type="ECO:0000259" key="4">
    <source>
        <dbReference type="Pfam" id="PF25990"/>
    </source>
</evidence>
<evidence type="ECO:0000256" key="2">
    <source>
        <dbReference type="ARBA" id="ARBA00023054"/>
    </source>
</evidence>
<keyword evidence="2" id="KW-0175">Coiled coil</keyword>